<evidence type="ECO:0000259" key="8">
    <source>
        <dbReference type="Pfam" id="PF13354"/>
    </source>
</evidence>
<evidence type="ECO:0000256" key="1">
    <source>
        <dbReference type="ARBA" id="ARBA00001526"/>
    </source>
</evidence>
<feature type="chain" id="PRO_5047142165" description="Beta-lactamase" evidence="7">
    <location>
        <begin position="27"/>
        <end position="284"/>
    </location>
</feature>
<dbReference type="EMBL" id="JBBBDM010000014">
    <property type="protein sequence ID" value="MEI5688806.1"/>
    <property type="molecule type" value="Genomic_DNA"/>
</dbReference>
<dbReference type="EC" id="3.5.2.6" evidence="3 6"/>
<comment type="catalytic activity">
    <reaction evidence="1 6">
        <text>a beta-lactam + H2O = a substituted beta-amino acid</text>
        <dbReference type="Rhea" id="RHEA:20401"/>
        <dbReference type="ChEBI" id="CHEBI:15377"/>
        <dbReference type="ChEBI" id="CHEBI:35627"/>
        <dbReference type="ChEBI" id="CHEBI:140347"/>
        <dbReference type="EC" id="3.5.2.6"/>
    </reaction>
</comment>
<dbReference type="Pfam" id="PF13354">
    <property type="entry name" value="Beta-lactamase2"/>
    <property type="match status" value="1"/>
</dbReference>
<comment type="caution">
    <text evidence="9">The sequence shown here is derived from an EMBL/GenBank/DDBJ whole genome shotgun (WGS) entry which is preliminary data.</text>
</comment>
<dbReference type="GO" id="GO:0016787">
    <property type="term" value="F:hydrolase activity"/>
    <property type="evidence" value="ECO:0007669"/>
    <property type="project" value="UniProtKB-KW"/>
</dbReference>
<proteinExistence type="inferred from homology"/>
<organism evidence="9 10">
    <name type="scientific">Sphingomonas kyungheensis</name>
    <dbReference type="NCBI Taxonomy" id="1069987"/>
    <lineage>
        <taxon>Bacteria</taxon>
        <taxon>Pseudomonadati</taxon>
        <taxon>Pseudomonadota</taxon>
        <taxon>Alphaproteobacteria</taxon>
        <taxon>Sphingomonadales</taxon>
        <taxon>Sphingomonadaceae</taxon>
        <taxon>Sphingomonas</taxon>
    </lineage>
</organism>
<dbReference type="PROSITE" id="PS00146">
    <property type="entry name" value="BETA_LACTAMASE_A"/>
    <property type="match status" value="1"/>
</dbReference>
<dbReference type="Gene3D" id="3.40.710.10">
    <property type="entry name" value="DD-peptidase/beta-lactamase superfamily"/>
    <property type="match status" value="1"/>
</dbReference>
<evidence type="ECO:0000256" key="6">
    <source>
        <dbReference type="RuleBase" id="RU361140"/>
    </source>
</evidence>
<name>A0ABU8H7A4_9SPHN</name>
<keyword evidence="10" id="KW-1185">Reference proteome</keyword>
<dbReference type="InterPro" id="IPR023650">
    <property type="entry name" value="Beta-lactam_class-A_AS"/>
</dbReference>
<keyword evidence="4 6" id="KW-0378">Hydrolase</keyword>
<gene>
    <name evidence="9" type="ORF">V8201_17065</name>
</gene>
<evidence type="ECO:0000256" key="2">
    <source>
        <dbReference type="ARBA" id="ARBA00009009"/>
    </source>
</evidence>
<accession>A0ABU8H7A4</accession>
<dbReference type="RefSeq" id="WP_336546032.1">
    <property type="nucleotide sequence ID" value="NZ_JBBBDM010000014.1"/>
</dbReference>
<dbReference type="Proteomes" id="UP001367771">
    <property type="component" value="Unassembled WGS sequence"/>
</dbReference>
<dbReference type="PANTHER" id="PTHR35333:SF3">
    <property type="entry name" value="BETA-LACTAMASE-TYPE TRANSPEPTIDASE FOLD CONTAINING PROTEIN"/>
    <property type="match status" value="1"/>
</dbReference>
<dbReference type="PANTHER" id="PTHR35333">
    <property type="entry name" value="BETA-LACTAMASE"/>
    <property type="match status" value="1"/>
</dbReference>
<reference evidence="9 10" key="1">
    <citation type="journal article" date="2013" name="Int. J. Syst. Evol. Microbiol.">
        <title>Sphingomonas kyungheensis sp. nov., a bacterium with ginsenoside-converting activity isolated from soil of a ginseng field.</title>
        <authorList>
            <person name="Son H.M."/>
            <person name="Yang J.E."/>
            <person name="Park Y."/>
            <person name="Han C.K."/>
            <person name="Kim S.G."/>
            <person name="Kook M."/>
            <person name="Yi T.H."/>
        </authorList>
    </citation>
    <scope>NUCLEOTIDE SEQUENCE [LARGE SCALE GENOMIC DNA]</scope>
    <source>
        <strain evidence="9 10">LMG 26582</strain>
    </source>
</reference>
<feature type="domain" description="Beta-lactamase class A catalytic" evidence="8">
    <location>
        <begin position="50"/>
        <end position="247"/>
    </location>
</feature>
<dbReference type="InterPro" id="IPR000871">
    <property type="entry name" value="Beta-lactam_class-A"/>
</dbReference>
<dbReference type="InterPro" id="IPR012338">
    <property type="entry name" value="Beta-lactam/transpept-like"/>
</dbReference>
<evidence type="ECO:0000313" key="10">
    <source>
        <dbReference type="Proteomes" id="UP001367771"/>
    </source>
</evidence>
<dbReference type="SUPFAM" id="SSF56601">
    <property type="entry name" value="beta-lactamase/transpeptidase-like"/>
    <property type="match status" value="1"/>
</dbReference>
<sequence length="284" mass="29998">MRLLPLPRLLACCLAAGLLLPAPAQASSPALIGLERTLSALVAAWPGDYGIAALDLRDGSTVSINGDIAYPMASTVKLAIAGAYLTDVDRGRRRLTDVIAGRSAAQLMELMIVRSDNHAADQLLAAVGGPVAVQQWLATNGIAGIRVDRTIAQLLREPGHVFDSKDVATPNAMVALLDKLNGPLLSAESRGLLFGLMSRCATGTRRIRALLPAGTRVEDKTGTLDGVTNDVGFITMPDGRRLAVAVFARGGRDRQPGIAAVARAIYDRFADAERNALTLFLQLK</sequence>
<evidence type="ECO:0000256" key="5">
    <source>
        <dbReference type="ARBA" id="ARBA00023251"/>
    </source>
</evidence>
<dbReference type="PRINTS" id="PR00118">
    <property type="entry name" value="BLACTAMASEA"/>
</dbReference>
<dbReference type="InterPro" id="IPR045155">
    <property type="entry name" value="Beta-lactam_cat"/>
</dbReference>
<feature type="signal peptide" evidence="7">
    <location>
        <begin position="1"/>
        <end position="26"/>
    </location>
</feature>
<protein>
    <recommendedName>
        <fullName evidence="3 6">Beta-lactamase</fullName>
        <ecNumber evidence="3 6">3.5.2.6</ecNumber>
    </recommendedName>
</protein>
<evidence type="ECO:0000313" key="9">
    <source>
        <dbReference type="EMBL" id="MEI5688806.1"/>
    </source>
</evidence>
<comment type="similarity">
    <text evidence="2 6">Belongs to the class-A beta-lactamase family.</text>
</comment>
<evidence type="ECO:0000256" key="3">
    <source>
        <dbReference type="ARBA" id="ARBA00012865"/>
    </source>
</evidence>
<keyword evidence="5 6" id="KW-0046">Antibiotic resistance</keyword>
<keyword evidence="7" id="KW-0732">Signal</keyword>
<evidence type="ECO:0000256" key="7">
    <source>
        <dbReference type="SAM" id="SignalP"/>
    </source>
</evidence>
<evidence type="ECO:0000256" key="4">
    <source>
        <dbReference type="ARBA" id="ARBA00022801"/>
    </source>
</evidence>